<evidence type="ECO:0000313" key="9">
    <source>
        <dbReference type="EMBL" id="PWI75605.1"/>
    </source>
</evidence>
<sequence>MCNPSMRGISRITSVLGMRQRAKGLLRRLARWLVASITGPVLTIDRGTQTACHGSDGIKGKEPRPIASNDFSQRPGTSECLLEYAATPLAEELAMEDLRTTFAPAHELDELQTTSASSSMKVMASAGTLACDLGEMALCDDAGRDTSNILCAWGLALASNESSPGVVEDDTTDIASTDDEAMPESGSAGFDDGTTMNEAESDDADEAPAARAYDWRDDEEPIAKYRPGGFHPVCVDQVYNNRYRVRRKLGSGAYSTVWLVRDLKEGVFRAMKVLAADSYGEEEHIFEIEILNHLRTADPNHKGYSYINHLLDQFEHEGPNGTHVCLVFEAMGMSLQGYAEYLQTEYGFGPVLPDYAVASITKQLLMALSYAHENGVIHTDIKLDNIFVRFSSDMKLKIEEGFLPDTYELVDYVEPNEPYRVMRSMPMYCYWADGLDQTLDVQVCLGDWGVASWTDHHLCEMVQPDAMRAPEVFLRAGWDESVDLWSLGPTLLRLLNDEVMVITETADDNGNVGYSEPFILMQMQELFGGGRFPASLLERGHPEYVESMFNEKGRVTDYDDEEPASFREGRWTENIPESFRKDVTDWFEFLMKLDPRDRPSIQQLLDHPWLSTERQKPRLDDSPEEQDEDEGEEPRAKREQPRRSAEPGAATSATTTLLGRRSSTSRRLVPVAAQALSLSLLSPVHQQTTRSASPPASRLFYRHPSLRFCFHLLTSSPNYGRHRRSTFCSTLPPTRARVARRRASTGQSSPAQLVHRPDDHRCLHRAQRIPATTALSTSDSATRKAASQRLLLLPRSISRFDQAAPQPPPESTCLLVPVVRPIFAVRQYLLYTFCVIVGLCLRFQPAASSISHAFALDLCPPVTPWTPTTACRARPCTSLLTKSVDSSGRKGGPGTSALAARAPPDTQQTTTLPTWRTRKRTLAPFRYQTASLTRSVTDVPSAWPSQVANVVLQLWKVRKDAYEEAAKQFSVSPDESDPCFRPFLNDPNLWKAAVSDSNVAAQQEGIIALCAFLKYGGRDCALRTRGLTITPMVEKSLSSTRAATKQNALEAILLYIELDVAAPVLEDVMPGLSNKVPKNVAATLNALTAIFHNYGCKTVDPKPVLKALPKVFGAADKNVRAEATNLTVELYRWLREAMKPMFWGELKPTQQTDLESQFEKIKAEPPPKQERLLRSQQAAAETAAGGDEDDGDAAGEEADAAEEMDAFSLAEPVDITKKIPPNFSDMLASSKWKDRKEAVDALGQALNVPRIKDSDFNEVTRGLAKCMKDANVAVVTQAAQCIELLAKGLRQAFAKHRPTVMQPIMDRLKEKKQTVADALGAALDAVFSSTNLADCLEDIIAYLSNKNPQVKEGTMKFLIRCLRTTRDVPSKPEIASICEAGKKLLSESSPALRDGGAEILGTVMKIIGERAMTPYLDGLDDIRKTKVKEFFETAEVKAKEKPKPAPAAKAPPASAKKVLGAKKPVARKAAPAAAAPAAESAPSSPRPTSKVGPPGSKLGLPKSSGLGGLKAPQKRTIGAPGTASPRRAPSGPPVMPADDEPAAAPPQPRLGPSRGLAGRSLAKPAAAPPQMPPESHHPSSGFTAVERAELEELRAANDRLTRQIDDLRQERSKFLSEIQELKNQNAGLIEDHTRDVLSIKAKETQLVRARSDAEATEQVNERLRREMDRLKKALNNAEGLNAGSGVISPRVASPGTDDVGIFRDPGSAAANRNRMSFASTMSEEKENGEMMYPRTKLSPDVRHNGSSASSGRGSPARNFRNMAAYRDDASDSGATMARDRPVSSLPQPSGGGGVESWRRAAEVTSQLKARIEQMKASLSAAQPSDEKLTARRPSRDSTGRE</sequence>
<feature type="compositionally biased region" description="Low complexity" evidence="7">
    <location>
        <begin position="1745"/>
        <end position="1757"/>
    </location>
</feature>
<protein>
    <recommendedName>
        <fullName evidence="8">Protein kinase domain-containing protein</fullName>
    </recommendedName>
</protein>
<feature type="region of interest" description="Disordered" evidence="7">
    <location>
        <begin position="882"/>
        <end position="910"/>
    </location>
</feature>
<dbReference type="SUPFAM" id="SSF56112">
    <property type="entry name" value="Protein kinase-like (PK-like)"/>
    <property type="match status" value="1"/>
</dbReference>
<feature type="compositionally biased region" description="Acidic residues" evidence="7">
    <location>
        <begin position="167"/>
        <end position="182"/>
    </location>
</feature>
<evidence type="ECO:0000256" key="3">
    <source>
        <dbReference type="ARBA" id="ARBA00022741"/>
    </source>
</evidence>
<dbReference type="InterPro" id="IPR011009">
    <property type="entry name" value="Kinase-like_dom_sf"/>
</dbReference>
<dbReference type="InterPro" id="IPR048492">
    <property type="entry name" value="Stu2_CTS"/>
</dbReference>
<feature type="compositionally biased region" description="Low complexity" evidence="7">
    <location>
        <begin position="648"/>
        <end position="666"/>
    </location>
</feature>
<keyword evidence="4 6" id="KW-0067">ATP-binding</keyword>
<dbReference type="GO" id="GO:0030951">
    <property type="term" value="P:establishment or maintenance of microtubule cytoskeleton polarity"/>
    <property type="evidence" value="ECO:0007669"/>
    <property type="project" value="InterPro"/>
</dbReference>
<feature type="compositionally biased region" description="Basic and acidic residues" evidence="7">
    <location>
        <begin position="1157"/>
        <end position="1173"/>
    </location>
</feature>
<dbReference type="InterPro" id="IPR045110">
    <property type="entry name" value="XMAP215"/>
</dbReference>
<dbReference type="GO" id="GO:0000022">
    <property type="term" value="P:mitotic spindle elongation"/>
    <property type="evidence" value="ECO:0007669"/>
    <property type="project" value="UniProtKB-ARBA"/>
</dbReference>
<dbReference type="GO" id="GO:0051315">
    <property type="term" value="P:attachment of mitotic spindle microtubules to kinetochore"/>
    <property type="evidence" value="ECO:0007669"/>
    <property type="project" value="UniProtKB-ARBA"/>
</dbReference>
<evidence type="ECO:0000313" key="10">
    <source>
        <dbReference type="Proteomes" id="UP000245956"/>
    </source>
</evidence>
<dbReference type="Pfam" id="PF21042">
    <property type="entry name" value="Stu2_CTS"/>
    <property type="match status" value="1"/>
</dbReference>
<feature type="compositionally biased region" description="Low complexity" evidence="7">
    <location>
        <begin position="1446"/>
        <end position="1504"/>
    </location>
</feature>
<keyword evidence="5" id="KW-0206">Cytoskeleton</keyword>
<dbReference type="InterPro" id="IPR034085">
    <property type="entry name" value="TOG"/>
</dbReference>
<dbReference type="InterPro" id="IPR011989">
    <property type="entry name" value="ARM-like"/>
</dbReference>
<dbReference type="InterPro" id="IPR000719">
    <property type="entry name" value="Prot_kinase_dom"/>
</dbReference>
<evidence type="ECO:0000259" key="8">
    <source>
        <dbReference type="PROSITE" id="PS50011"/>
    </source>
</evidence>
<dbReference type="Gene3D" id="1.25.10.10">
    <property type="entry name" value="Leucine-rich Repeat Variant"/>
    <property type="match status" value="2"/>
</dbReference>
<dbReference type="SMART" id="SM01349">
    <property type="entry name" value="TOG"/>
    <property type="match status" value="2"/>
</dbReference>
<reference evidence="9 10" key="1">
    <citation type="journal article" date="2016" name="Front. Microbiol.">
        <title>Genome and transcriptome sequences reveal the specific parasitism of the nematophagous Purpureocillium lilacinum 36-1.</title>
        <authorList>
            <person name="Xie J."/>
            <person name="Li S."/>
            <person name="Mo C."/>
            <person name="Xiao X."/>
            <person name="Peng D."/>
            <person name="Wang G."/>
            <person name="Xiao Y."/>
        </authorList>
    </citation>
    <scope>NUCLEOTIDE SEQUENCE [LARGE SCALE GENOMIC DNA]</scope>
    <source>
        <strain evidence="9 10">36-1</strain>
    </source>
</reference>
<feature type="compositionally biased region" description="Acidic residues" evidence="7">
    <location>
        <begin position="622"/>
        <end position="632"/>
    </location>
</feature>
<dbReference type="SMART" id="SM00220">
    <property type="entry name" value="S_TKc"/>
    <property type="match status" value="1"/>
</dbReference>
<dbReference type="GO" id="GO:0044732">
    <property type="term" value="C:mitotic spindle pole body"/>
    <property type="evidence" value="ECO:0007669"/>
    <property type="project" value="UniProtKB-ARBA"/>
</dbReference>
<evidence type="ECO:0000256" key="7">
    <source>
        <dbReference type="SAM" id="MobiDB-lite"/>
    </source>
</evidence>
<feature type="region of interest" description="Disordered" evidence="7">
    <location>
        <begin position="1157"/>
        <end position="1201"/>
    </location>
</feature>
<dbReference type="GO" id="GO:0099070">
    <property type="term" value="C:static microtubule bundle"/>
    <property type="evidence" value="ECO:0007669"/>
    <property type="project" value="UniProtKB-ARBA"/>
</dbReference>
<feature type="compositionally biased region" description="Basic and acidic residues" evidence="7">
    <location>
        <begin position="633"/>
        <end position="645"/>
    </location>
</feature>
<feature type="region of interest" description="Disordered" evidence="7">
    <location>
        <begin position="603"/>
        <end position="666"/>
    </location>
</feature>
<comment type="caution">
    <text evidence="9">The sequence shown here is derived from an EMBL/GenBank/DDBJ whole genome shotgun (WGS) entry which is preliminary data.</text>
</comment>
<evidence type="ECO:0000256" key="4">
    <source>
        <dbReference type="ARBA" id="ARBA00022840"/>
    </source>
</evidence>
<proteinExistence type="predicted"/>
<dbReference type="EMBL" id="LCWV01000002">
    <property type="protein sequence ID" value="PWI75605.1"/>
    <property type="molecule type" value="Genomic_DNA"/>
</dbReference>
<evidence type="ECO:0000256" key="6">
    <source>
        <dbReference type="PROSITE-ProRule" id="PRU10141"/>
    </source>
</evidence>
<dbReference type="GO" id="GO:0051010">
    <property type="term" value="F:microtubule plus-end binding"/>
    <property type="evidence" value="ECO:0007669"/>
    <property type="project" value="InterPro"/>
</dbReference>
<comment type="subcellular location">
    <subcellularLocation>
        <location evidence="1">Cytoplasm</location>
        <location evidence="1">Cytoskeleton</location>
        <location evidence="1">Microtubule organizing center</location>
        <location evidence="1">Spindle pole body</location>
    </subcellularLocation>
</comment>
<feature type="compositionally biased region" description="Basic and acidic residues" evidence="7">
    <location>
        <begin position="1824"/>
        <end position="1841"/>
    </location>
</feature>
<dbReference type="Gene3D" id="3.30.200.20">
    <property type="entry name" value="Phosphorylase Kinase, domain 1"/>
    <property type="match status" value="1"/>
</dbReference>
<dbReference type="Pfam" id="PF00069">
    <property type="entry name" value="Pkinase"/>
    <property type="match status" value="2"/>
</dbReference>
<feature type="region of interest" description="Disordered" evidence="7">
    <location>
        <begin position="1436"/>
        <end position="1584"/>
    </location>
</feature>
<dbReference type="InterPro" id="IPR016024">
    <property type="entry name" value="ARM-type_fold"/>
</dbReference>
<feature type="region of interest" description="Disordered" evidence="7">
    <location>
        <begin position="162"/>
        <end position="213"/>
    </location>
</feature>
<feature type="binding site" evidence="6">
    <location>
        <position position="272"/>
    </location>
    <ligand>
        <name>ATP</name>
        <dbReference type="ChEBI" id="CHEBI:30616"/>
    </ligand>
</feature>
<evidence type="ECO:0000256" key="5">
    <source>
        <dbReference type="ARBA" id="ARBA00023212"/>
    </source>
</evidence>
<organism evidence="9 10">
    <name type="scientific">Purpureocillium lilacinum</name>
    <name type="common">Paecilomyces lilacinus</name>
    <dbReference type="NCBI Taxonomy" id="33203"/>
    <lineage>
        <taxon>Eukaryota</taxon>
        <taxon>Fungi</taxon>
        <taxon>Dikarya</taxon>
        <taxon>Ascomycota</taxon>
        <taxon>Pezizomycotina</taxon>
        <taxon>Sordariomycetes</taxon>
        <taxon>Hypocreomycetidae</taxon>
        <taxon>Hypocreales</taxon>
        <taxon>Ophiocordycipitaceae</taxon>
        <taxon>Purpureocillium</taxon>
    </lineage>
</organism>
<keyword evidence="2" id="KW-0963">Cytoplasm</keyword>
<dbReference type="GO" id="GO:0004672">
    <property type="term" value="F:protein kinase activity"/>
    <property type="evidence" value="ECO:0007669"/>
    <property type="project" value="InterPro"/>
</dbReference>
<name>A0A2U3EM72_PURLI</name>
<evidence type="ECO:0000256" key="1">
    <source>
        <dbReference type="ARBA" id="ARBA00004317"/>
    </source>
</evidence>
<dbReference type="Pfam" id="PF21041">
    <property type="entry name" value="XMAP215_CLASP_TOG"/>
    <property type="match status" value="2"/>
</dbReference>
<feature type="region of interest" description="Disordered" evidence="7">
    <location>
        <begin position="1735"/>
        <end position="1841"/>
    </location>
</feature>
<evidence type="ECO:0000256" key="2">
    <source>
        <dbReference type="ARBA" id="ARBA00022490"/>
    </source>
</evidence>
<dbReference type="InterPro" id="IPR008271">
    <property type="entry name" value="Ser/Thr_kinase_AS"/>
</dbReference>
<feature type="compositionally biased region" description="Acidic residues" evidence="7">
    <location>
        <begin position="1186"/>
        <end position="1201"/>
    </location>
</feature>
<dbReference type="InterPro" id="IPR048491">
    <property type="entry name" value="XMAP215_CLASP_TOG"/>
</dbReference>
<feature type="domain" description="Protein kinase" evidence="8">
    <location>
        <begin position="243"/>
        <end position="610"/>
    </location>
</feature>
<dbReference type="GO" id="GO:0061863">
    <property type="term" value="F:microtubule plus end polymerase"/>
    <property type="evidence" value="ECO:0007669"/>
    <property type="project" value="InterPro"/>
</dbReference>
<dbReference type="SUPFAM" id="SSF48371">
    <property type="entry name" value="ARM repeat"/>
    <property type="match status" value="1"/>
</dbReference>
<dbReference type="Proteomes" id="UP000245956">
    <property type="component" value="Unassembled WGS sequence"/>
</dbReference>
<feature type="region of interest" description="Disordered" evidence="7">
    <location>
        <begin position="53"/>
        <end position="74"/>
    </location>
</feature>
<gene>
    <name evidence="9" type="ORF">PCL_06263</name>
</gene>
<dbReference type="GO" id="GO:0005881">
    <property type="term" value="C:cytoplasmic microtubule"/>
    <property type="evidence" value="ECO:0007669"/>
    <property type="project" value="UniProtKB-ARBA"/>
</dbReference>
<accession>A0A2U3EM72</accession>
<dbReference type="GO" id="GO:1990571">
    <property type="term" value="P:meiotic centromere clustering"/>
    <property type="evidence" value="ECO:0007669"/>
    <property type="project" value="UniProtKB-ARBA"/>
</dbReference>
<dbReference type="FunFam" id="1.25.10.10:FF:000019">
    <property type="entry name" value="Cytoskeleton-associated protein 5"/>
    <property type="match status" value="1"/>
</dbReference>
<dbReference type="GO" id="GO:1990498">
    <property type="term" value="C:mitotic spindle microtubule"/>
    <property type="evidence" value="ECO:0007669"/>
    <property type="project" value="UniProtKB-ARBA"/>
</dbReference>
<dbReference type="PROSITE" id="PS00107">
    <property type="entry name" value="PROTEIN_KINASE_ATP"/>
    <property type="match status" value="1"/>
</dbReference>
<dbReference type="InterPro" id="IPR017441">
    <property type="entry name" value="Protein_kinase_ATP_BS"/>
</dbReference>
<dbReference type="Gene3D" id="1.10.510.10">
    <property type="entry name" value="Transferase(Phosphotransferase) domain 1"/>
    <property type="match status" value="1"/>
</dbReference>
<dbReference type="PROSITE" id="PS00108">
    <property type="entry name" value="PROTEIN_KINASE_ST"/>
    <property type="match status" value="1"/>
</dbReference>
<dbReference type="PANTHER" id="PTHR12609">
    <property type="entry name" value="MICROTUBULE ASSOCIATED PROTEIN XMAP215"/>
    <property type="match status" value="1"/>
</dbReference>
<keyword evidence="3 6" id="KW-0547">Nucleotide-binding</keyword>
<dbReference type="PROSITE" id="PS50011">
    <property type="entry name" value="PROTEIN_KINASE_DOM"/>
    <property type="match status" value="1"/>
</dbReference>
<dbReference type="FunFam" id="1.25.10.10:FF:000282">
    <property type="entry name" value="Spindle pole body component"/>
    <property type="match status" value="1"/>
</dbReference>
<dbReference type="GO" id="GO:0046785">
    <property type="term" value="P:microtubule polymerization"/>
    <property type="evidence" value="ECO:0007669"/>
    <property type="project" value="InterPro"/>
</dbReference>
<dbReference type="GO" id="GO:0000776">
    <property type="term" value="C:kinetochore"/>
    <property type="evidence" value="ECO:0007669"/>
    <property type="project" value="UniProtKB-ARBA"/>
</dbReference>
<dbReference type="GO" id="GO:0005524">
    <property type="term" value="F:ATP binding"/>
    <property type="evidence" value="ECO:0007669"/>
    <property type="project" value="UniProtKB-UniRule"/>
</dbReference>